<dbReference type="AlphaFoldDB" id="A0A317XVM9"/>
<dbReference type="InParanoid" id="A0A317XVM9"/>
<evidence type="ECO:0000313" key="2">
    <source>
        <dbReference type="Proteomes" id="UP000246740"/>
    </source>
</evidence>
<accession>A0A317XVM9</accession>
<dbReference type="Proteomes" id="UP000246740">
    <property type="component" value="Unassembled WGS sequence"/>
</dbReference>
<name>A0A317XVM9_9BASI</name>
<proteinExistence type="predicted"/>
<reference evidence="1 2" key="1">
    <citation type="journal article" date="2018" name="Mol. Biol. Evol.">
        <title>Broad Genomic Sampling Reveals a Smut Pathogenic Ancestry of the Fungal Clade Ustilaginomycotina.</title>
        <authorList>
            <person name="Kijpornyongpan T."/>
            <person name="Mondo S.J."/>
            <person name="Barry K."/>
            <person name="Sandor L."/>
            <person name="Lee J."/>
            <person name="Lipzen A."/>
            <person name="Pangilinan J."/>
            <person name="LaButti K."/>
            <person name="Hainaut M."/>
            <person name="Henrissat B."/>
            <person name="Grigoriev I.V."/>
            <person name="Spatafora J.W."/>
            <person name="Aime M.C."/>
        </authorList>
    </citation>
    <scope>NUCLEOTIDE SEQUENCE [LARGE SCALE GENOMIC DNA]</scope>
    <source>
        <strain evidence="1 2">MCA 3645</strain>
    </source>
</reference>
<keyword evidence="2" id="KW-1185">Reference proteome</keyword>
<protein>
    <submittedName>
        <fullName evidence="1">Uncharacterized protein</fullName>
    </submittedName>
</protein>
<evidence type="ECO:0000313" key="1">
    <source>
        <dbReference type="EMBL" id="PWZ02356.1"/>
    </source>
</evidence>
<organism evidence="1 2">
    <name type="scientific">Testicularia cyperi</name>
    <dbReference type="NCBI Taxonomy" id="1882483"/>
    <lineage>
        <taxon>Eukaryota</taxon>
        <taxon>Fungi</taxon>
        <taxon>Dikarya</taxon>
        <taxon>Basidiomycota</taxon>
        <taxon>Ustilaginomycotina</taxon>
        <taxon>Ustilaginomycetes</taxon>
        <taxon>Ustilaginales</taxon>
        <taxon>Anthracoideaceae</taxon>
        <taxon>Testicularia</taxon>
    </lineage>
</organism>
<sequence length="59" mass="6668">MFYTCSPRVTSDTLAMQQEIKPLFDSIRLAFLHRAALVSGYICARHCSHVIARDVADQL</sequence>
<dbReference type="EMBL" id="KZ819189">
    <property type="protein sequence ID" value="PWZ02356.1"/>
    <property type="molecule type" value="Genomic_DNA"/>
</dbReference>
<gene>
    <name evidence="1" type="ORF">BCV70DRAFT_198639</name>
</gene>